<protein>
    <submittedName>
        <fullName evidence="1">Uncharacterized protein</fullName>
    </submittedName>
</protein>
<name>A0AA38J5E1_9CUCU</name>
<organism evidence="1 2">
    <name type="scientific">Zophobas morio</name>
    <dbReference type="NCBI Taxonomy" id="2755281"/>
    <lineage>
        <taxon>Eukaryota</taxon>
        <taxon>Metazoa</taxon>
        <taxon>Ecdysozoa</taxon>
        <taxon>Arthropoda</taxon>
        <taxon>Hexapoda</taxon>
        <taxon>Insecta</taxon>
        <taxon>Pterygota</taxon>
        <taxon>Neoptera</taxon>
        <taxon>Endopterygota</taxon>
        <taxon>Coleoptera</taxon>
        <taxon>Polyphaga</taxon>
        <taxon>Cucujiformia</taxon>
        <taxon>Tenebrionidae</taxon>
        <taxon>Zophobas</taxon>
    </lineage>
</organism>
<dbReference type="AlphaFoldDB" id="A0AA38J5E1"/>
<evidence type="ECO:0000313" key="1">
    <source>
        <dbReference type="EMBL" id="KAJ3666071.1"/>
    </source>
</evidence>
<reference evidence="1" key="1">
    <citation type="journal article" date="2023" name="G3 (Bethesda)">
        <title>Whole genome assemblies of Zophobas morio and Tenebrio molitor.</title>
        <authorList>
            <person name="Kaur S."/>
            <person name="Stinson S.A."/>
            <person name="diCenzo G.C."/>
        </authorList>
    </citation>
    <scope>NUCLEOTIDE SEQUENCE</scope>
    <source>
        <strain evidence="1">QUZm001</strain>
    </source>
</reference>
<dbReference type="EMBL" id="JALNTZ010000001">
    <property type="protein sequence ID" value="KAJ3666071.1"/>
    <property type="molecule type" value="Genomic_DNA"/>
</dbReference>
<sequence length="108" mass="12838">MYRNIIYVWYDLTQKTARREERRMESPRSNIGRIHSVLIGAEGLDQLNTQFEYCLFQIKPWVDHRVVRFKGMERVRVEFRLVVVPRPSSSPFEFHGAWAVAESVIIRA</sequence>
<accession>A0AA38J5E1</accession>
<evidence type="ECO:0000313" key="2">
    <source>
        <dbReference type="Proteomes" id="UP001168821"/>
    </source>
</evidence>
<gene>
    <name evidence="1" type="ORF">Zmor_001526</name>
</gene>
<proteinExistence type="predicted"/>
<keyword evidence="2" id="KW-1185">Reference proteome</keyword>
<dbReference type="Proteomes" id="UP001168821">
    <property type="component" value="Unassembled WGS sequence"/>
</dbReference>
<comment type="caution">
    <text evidence="1">The sequence shown here is derived from an EMBL/GenBank/DDBJ whole genome shotgun (WGS) entry which is preliminary data.</text>
</comment>